<keyword evidence="6 7" id="KW-0560">Oxidoreductase</keyword>
<sequence length="624" mass="67612">MQGPDLKSASGELLTIESQFRGPPQSGNGGYVSGAVADLLISNLALDPDQVVEVTLRAPIPLDKPMTTLLDEAGGLKVLDGETLIAEAKSTELLMEVPAAPDYDAAEQARMGSASFQTGLNTLIANGTGFHPICFCCGADVAANEGLHVYAAPVDGYEGVAAAWQPPEVFADAQGYLSTAVVWAALDCPGQFAYLASGTRTGMLGRMTARILRREKMIDFEIPEETKAIRAKVRGFVQEECIPAEEKCTADNFETVLAELRGKARAQGLWCPFIPEEFGGMGLRPLANALVQMELGESFLGALALNTQGPDDATMLTLLEHGTDFQKEKFLKPLLDGQKRICYSMTEKAAGADATGMQTTAVLDGDNWVLNGEKWFSSSASVADIAVVMAKTDPDAPRHEQYSTFIVELPNPGYEIVRNIETMQPHTDLGLKLGGSHSEIKIENLVVPRDNLLGGRGQGFNMGQHRLAYGRLRHGMHNVAIAQRALDLAAGHVVERSTFGKRLADRQGVRWMLADCAAEIYKARLMLLHIAYKAERGEDLRQENGIAKVFLAHMVHQVVDTALQLHGALGYSQDTPLARWYTGIRSQRLVDGPDEVHRWRTGANVIKAYEKYGTTASSCGGELL</sequence>
<dbReference type="SUPFAM" id="SSF56645">
    <property type="entry name" value="Acyl-CoA dehydrogenase NM domain-like"/>
    <property type="match status" value="1"/>
</dbReference>
<dbReference type="AlphaFoldDB" id="A0A812IKM3"/>
<evidence type="ECO:0000259" key="10">
    <source>
        <dbReference type="Pfam" id="PF02771"/>
    </source>
</evidence>
<protein>
    <submittedName>
        <fullName evidence="11">ACAD11 protein</fullName>
    </submittedName>
</protein>
<dbReference type="EMBL" id="CAJNIZ010000001">
    <property type="protein sequence ID" value="CAE7148877.1"/>
    <property type="molecule type" value="Genomic_DNA"/>
</dbReference>
<dbReference type="PANTHER" id="PTHR48083:SF13">
    <property type="entry name" value="ACYL-COA DEHYDROGENASE FAMILY MEMBER 11"/>
    <property type="match status" value="1"/>
</dbReference>
<organism evidence="11 12">
    <name type="scientific">Symbiodinium pilosum</name>
    <name type="common">Dinoflagellate</name>
    <dbReference type="NCBI Taxonomy" id="2952"/>
    <lineage>
        <taxon>Eukaryota</taxon>
        <taxon>Sar</taxon>
        <taxon>Alveolata</taxon>
        <taxon>Dinophyceae</taxon>
        <taxon>Suessiales</taxon>
        <taxon>Symbiodiniaceae</taxon>
        <taxon>Symbiodinium</taxon>
    </lineage>
</organism>
<comment type="subunit">
    <text evidence="3">Homodimer.</text>
</comment>
<dbReference type="InterPro" id="IPR009075">
    <property type="entry name" value="AcylCo_DH/oxidase_C"/>
</dbReference>
<dbReference type="Proteomes" id="UP000649617">
    <property type="component" value="Unassembled WGS sequence"/>
</dbReference>
<dbReference type="InterPro" id="IPR037069">
    <property type="entry name" value="AcylCoA_DH/ox_N_sf"/>
</dbReference>
<reference evidence="11" key="1">
    <citation type="submission" date="2021-02" db="EMBL/GenBank/DDBJ databases">
        <authorList>
            <person name="Dougan E. K."/>
            <person name="Rhodes N."/>
            <person name="Thang M."/>
            <person name="Chan C."/>
        </authorList>
    </citation>
    <scope>NUCLEOTIDE SEQUENCE</scope>
</reference>
<dbReference type="SUPFAM" id="SSF47203">
    <property type="entry name" value="Acyl-CoA dehydrogenase C-terminal domain-like"/>
    <property type="match status" value="1"/>
</dbReference>
<dbReference type="InterPro" id="IPR013786">
    <property type="entry name" value="AcylCoA_DH/ox_N"/>
</dbReference>
<accession>A0A812IKM3</accession>
<dbReference type="GO" id="GO:0033539">
    <property type="term" value="P:fatty acid beta-oxidation using acyl-CoA dehydrogenase"/>
    <property type="evidence" value="ECO:0007669"/>
    <property type="project" value="TreeGrafter"/>
</dbReference>
<evidence type="ECO:0000256" key="5">
    <source>
        <dbReference type="ARBA" id="ARBA00022827"/>
    </source>
</evidence>
<comment type="similarity">
    <text evidence="2 7">Belongs to the acyl-CoA dehydrogenase family.</text>
</comment>
<feature type="domain" description="Acyl-CoA oxidase/dehydrogenase middle" evidence="9">
    <location>
        <begin position="342"/>
        <end position="422"/>
    </location>
</feature>
<gene>
    <name evidence="11" type="primary">ACAD11</name>
    <name evidence="11" type="ORF">SPIL2461_LOCUS51</name>
</gene>
<feature type="domain" description="Acyl-CoA dehydrogenase/oxidase N-terminal" evidence="10">
    <location>
        <begin position="224"/>
        <end position="337"/>
    </location>
</feature>
<dbReference type="PANTHER" id="PTHR48083">
    <property type="entry name" value="MEDIUM-CHAIN SPECIFIC ACYL-COA DEHYDROGENASE, MITOCHONDRIAL-RELATED"/>
    <property type="match status" value="1"/>
</dbReference>
<dbReference type="GO" id="GO:0005737">
    <property type="term" value="C:cytoplasm"/>
    <property type="evidence" value="ECO:0007669"/>
    <property type="project" value="TreeGrafter"/>
</dbReference>
<evidence type="ECO:0000256" key="1">
    <source>
        <dbReference type="ARBA" id="ARBA00001974"/>
    </source>
</evidence>
<dbReference type="FunFam" id="2.40.110.10:FF:000002">
    <property type="entry name" value="Acyl-CoA dehydrogenase fadE12"/>
    <property type="match status" value="1"/>
</dbReference>
<dbReference type="InterPro" id="IPR050741">
    <property type="entry name" value="Acyl-CoA_dehydrogenase"/>
</dbReference>
<dbReference type="InterPro" id="IPR006091">
    <property type="entry name" value="Acyl-CoA_Oxase/DH_mid-dom"/>
</dbReference>
<comment type="cofactor">
    <cofactor evidence="1 7">
        <name>FAD</name>
        <dbReference type="ChEBI" id="CHEBI:57692"/>
    </cofactor>
</comment>
<dbReference type="InterPro" id="IPR036250">
    <property type="entry name" value="AcylCo_DH-like_C"/>
</dbReference>
<dbReference type="InterPro" id="IPR009100">
    <property type="entry name" value="AcylCoA_DH/oxidase_NM_dom_sf"/>
</dbReference>
<evidence type="ECO:0000313" key="12">
    <source>
        <dbReference type="Proteomes" id="UP000649617"/>
    </source>
</evidence>
<dbReference type="Gene3D" id="2.40.110.10">
    <property type="entry name" value="Butyryl-CoA Dehydrogenase, subunit A, domain 2"/>
    <property type="match status" value="1"/>
</dbReference>
<evidence type="ECO:0000259" key="9">
    <source>
        <dbReference type="Pfam" id="PF02770"/>
    </source>
</evidence>
<dbReference type="Pfam" id="PF00441">
    <property type="entry name" value="Acyl-CoA_dh_1"/>
    <property type="match status" value="1"/>
</dbReference>
<keyword evidence="5 7" id="KW-0274">FAD</keyword>
<dbReference type="GO" id="GO:0003995">
    <property type="term" value="F:acyl-CoA dehydrogenase activity"/>
    <property type="evidence" value="ECO:0007669"/>
    <property type="project" value="TreeGrafter"/>
</dbReference>
<dbReference type="Gene3D" id="1.20.140.10">
    <property type="entry name" value="Butyryl-CoA Dehydrogenase, subunit A, domain 3"/>
    <property type="match status" value="1"/>
</dbReference>
<dbReference type="Pfam" id="PF02771">
    <property type="entry name" value="Acyl-CoA_dh_N"/>
    <property type="match status" value="1"/>
</dbReference>
<evidence type="ECO:0000313" key="11">
    <source>
        <dbReference type="EMBL" id="CAE7148877.1"/>
    </source>
</evidence>
<dbReference type="GO" id="GO:0050660">
    <property type="term" value="F:flavin adenine dinucleotide binding"/>
    <property type="evidence" value="ECO:0007669"/>
    <property type="project" value="InterPro"/>
</dbReference>
<dbReference type="InterPro" id="IPR046373">
    <property type="entry name" value="Acyl-CoA_Oxase/DH_mid-dom_sf"/>
</dbReference>
<proteinExistence type="inferred from homology"/>
<dbReference type="OrthoDB" id="434771at2759"/>
<keyword evidence="12" id="KW-1185">Reference proteome</keyword>
<evidence type="ECO:0000256" key="7">
    <source>
        <dbReference type="RuleBase" id="RU362125"/>
    </source>
</evidence>
<comment type="caution">
    <text evidence="11">The sequence shown here is derived from an EMBL/GenBank/DDBJ whole genome shotgun (WGS) entry which is preliminary data.</text>
</comment>
<dbReference type="Gene3D" id="1.10.540.10">
    <property type="entry name" value="Acyl-CoA dehydrogenase/oxidase, N-terminal domain"/>
    <property type="match status" value="1"/>
</dbReference>
<evidence type="ECO:0000256" key="3">
    <source>
        <dbReference type="ARBA" id="ARBA00011738"/>
    </source>
</evidence>
<evidence type="ECO:0000256" key="2">
    <source>
        <dbReference type="ARBA" id="ARBA00009347"/>
    </source>
</evidence>
<feature type="domain" description="Acyl-CoA dehydrogenase/oxidase C-terminal" evidence="8">
    <location>
        <begin position="457"/>
        <end position="600"/>
    </location>
</feature>
<dbReference type="Pfam" id="PF02770">
    <property type="entry name" value="Acyl-CoA_dh_M"/>
    <property type="match status" value="1"/>
</dbReference>
<keyword evidence="4 7" id="KW-0285">Flavoprotein</keyword>
<evidence type="ECO:0000256" key="6">
    <source>
        <dbReference type="ARBA" id="ARBA00023002"/>
    </source>
</evidence>
<evidence type="ECO:0000256" key="4">
    <source>
        <dbReference type="ARBA" id="ARBA00022630"/>
    </source>
</evidence>
<evidence type="ECO:0000259" key="8">
    <source>
        <dbReference type="Pfam" id="PF00441"/>
    </source>
</evidence>
<name>A0A812IKM3_SYMPI</name>